<dbReference type="Proteomes" id="UP000439986">
    <property type="component" value="Unassembled WGS sequence"/>
</dbReference>
<dbReference type="RefSeq" id="WP_154357268.1">
    <property type="nucleotide sequence ID" value="NZ_WKJL01000004.1"/>
</dbReference>
<dbReference type="PANTHER" id="PTHR30528:SF0">
    <property type="entry name" value="CYTOPLASMIC PROTEIN"/>
    <property type="match status" value="1"/>
</dbReference>
<reference evidence="1 2" key="1">
    <citation type="submission" date="2019-11" db="EMBL/GenBank/DDBJ databases">
        <title>Novel species isolated from a subtropical stream in China.</title>
        <authorList>
            <person name="Lu H."/>
        </authorList>
    </citation>
    <scope>NUCLEOTIDE SEQUENCE [LARGE SCALE GENOMIC DNA]</scope>
    <source>
        <strain evidence="1 2">FT26W</strain>
    </source>
</reference>
<evidence type="ECO:0000313" key="1">
    <source>
        <dbReference type="EMBL" id="MRW84224.1"/>
    </source>
</evidence>
<accession>A0A844DAN8</accession>
<comment type="caution">
    <text evidence="1">The sequence shown here is derived from an EMBL/GenBank/DDBJ whole genome shotgun (WGS) entry which is preliminary data.</text>
</comment>
<protein>
    <recommendedName>
        <fullName evidence="3">Winged helix-turn-helix domain-containing protein</fullName>
    </recommendedName>
</protein>
<dbReference type="EMBL" id="WKJL01000004">
    <property type="protein sequence ID" value="MRW84224.1"/>
    <property type="molecule type" value="Genomic_DNA"/>
</dbReference>
<dbReference type="InterPro" id="IPR009351">
    <property type="entry name" value="AlkZ-like"/>
</dbReference>
<keyword evidence="2" id="KW-1185">Reference proteome</keyword>
<dbReference type="AlphaFoldDB" id="A0A844DAN8"/>
<proteinExistence type="predicted"/>
<organism evidence="1 2">
    <name type="scientific">Duganella aquatilis</name>
    <dbReference type="NCBI Taxonomy" id="2666082"/>
    <lineage>
        <taxon>Bacteria</taxon>
        <taxon>Pseudomonadati</taxon>
        <taxon>Pseudomonadota</taxon>
        <taxon>Betaproteobacteria</taxon>
        <taxon>Burkholderiales</taxon>
        <taxon>Oxalobacteraceae</taxon>
        <taxon>Telluria group</taxon>
        <taxon>Duganella</taxon>
    </lineage>
</organism>
<evidence type="ECO:0008006" key="3">
    <source>
        <dbReference type="Google" id="ProtNLM"/>
    </source>
</evidence>
<gene>
    <name evidence="1" type="ORF">GJ698_08960</name>
</gene>
<sequence length="413" mass="46930">MTEPILSLSAARALHLAAQGLLQPRRRKARQADLLAAIRQMGVLQIDTIHVVARSPYLVLWSRLGDYPQPWLEQALAAGELFEYWAHEACFVPVEDYGLYRHRMLDPEAMGWKYSATWMRERRAEVEAVLEHIRANGPTRSSDFERTDGQGGGWWSWKPEKRSLEVLFTTGALMIAARHNFQRIYDLAERVLPDWDDSQLPPMDEVRRELVLKAVKAMGCARAPWISDYFRTKPPRLDPETLVAQGALLRAWVEDWDDPVYVHPDHAELLDSAAAGTLAPTLTTILSPFDPVVWDRRRALELFNFDYRLECYTPADKRKYGYFTLPILRRGVLAGRVDAKAHRRDGVFELKSLILEPGARISDRFTRDIAAALQRLANWHACPRIQITQATPAAFGAQLQAALDAAEPTKEAA</sequence>
<evidence type="ECO:0000313" key="2">
    <source>
        <dbReference type="Proteomes" id="UP000439986"/>
    </source>
</evidence>
<name>A0A844DAN8_9BURK</name>
<dbReference type="PANTHER" id="PTHR30528">
    <property type="entry name" value="CYTOPLASMIC PROTEIN"/>
    <property type="match status" value="1"/>
</dbReference>
<dbReference type="Pfam" id="PF06224">
    <property type="entry name" value="AlkZ-like"/>
    <property type="match status" value="1"/>
</dbReference>